<accession>A0A818H884</accession>
<dbReference type="AlphaFoldDB" id="A0A818H884"/>
<dbReference type="GO" id="GO:0005886">
    <property type="term" value="C:plasma membrane"/>
    <property type="evidence" value="ECO:0007669"/>
    <property type="project" value="TreeGrafter"/>
</dbReference>
<dbReference type="GO" id="GO:0005222">
    <property type="term" value="F:intracellularly cAMP-activated cation channel activity"/>
    <property type="evidence" value="ECO:0007669"/>
    <property type="project" value="TreeGrafter"/>
</dbReference>
<organism evidence="2 3">
    <name type="scientific">Rotaria socialis</name>
    <dbReference type="NCBI Taxonomy" id="392032"/>
    <lineage>
        <taxon>Eukaryota</taxon>
        <taxon>Metazoa</taxon>
        <taxon>Spiralia</taxon>
        <taxon>Gnathifera</taxon>
        <taxon>Rotifera</taxon>
        <taxon>Eurotatoria</taxon>
        <taxon>Bdelloidea</taxon>
        <taxon>Philodinida</taxon>
        <taxon>Philodinidae</taxon>
        <taxon>Rotaria</taxon>
    </lineage>
</organism>
<keyword evidence="1" id="KW-0472">Membrane</keyword>
<feature type="transmembrane region" description="Helical" evidence="1">
    <location>
        <begin position="69"/>
        <end position="87"/>
    </location>
</feature>
<dbReference type="GO" id="GO:0017071">
    <property type="term" value="C:intracellular cyclic nucleotide activated cation channel complex"/>
    <property type="evidence" value="ECO:0007669"/>
    <property type="project" value="TreeGrafter"/>
</dbReference>
<sequence length="101" mass="12178">MRMHHKHSRTFIFDIILNKSSKCVSFRFVTLLTIILILIHWNVGFYFIISRWIGYSFDYWLYNMTRTTLISQYLYCFFWSAVVLSNIDEMLPPETCVTICC</sequence>
<evidence type="ECO:0000256" key="1">
    <source>
        <dbReference type="SAM" id="Phobius"/>
    </source>
</evidence>
<dbReference type="InterPro" id="IPR050866">
    <property type="entry name" value="CNG_cation_channel"/>
</dbReference>
<evidence type="ECO:0000313" key="2">
    <source>
        <dbReference type="EMBL" id="CAF3502111.1"/>
    </source>
</evidence>
<dbReference type="EMBL" id="CAJNYD010003364">
    <property type="protein sequence ID" value="CAF3502111.1"/>
    <property type="molecule type" value="Genomic_DNA"/>
</dbReference>
<protein>
    <submittedName>
        <fullName evidence="2">Uncharacterized protein</fullName>
    </submittedName>
</protein>
<name>A0A818H884_9BILA</name>
<evidence type="ECO:0000313" key="3">
    <source>
        <dbReference type="Proteomes" id="UP000663833"/>
    </source>
</evidence>
<feature type="transmembrane region" description="Helical" evidence="1">
    <location>
        <begin position="28"/>
        <end position="49"/>
    </location>
</feature>
<keyword evidence="1" id="KW-1133">Transmembrane helix</keyword>
<dbReference type="Proteomes" id="UP000663833">
    <property type="component" value="Unassembled WGS sequence"/>
</dbReference>
<dbReference type="PANTHER" id="PTHR45638:SF11">
    <property type="entry name" value="CYCLIC NUCLEOTIDE-GATED CATION CHANNEL SUBUNIT A"/>
    <property type="match status" value="1"/>
</dbReference>
<dbReference type="GO" id="GO:0030553">
    <property type="term" value="F:cGMP binding"/>
    <property type="evidence" value="ECO:0007669"/>
    <property type="project" value="TreeGrafter"/>
</dbReference>
<dbReference type="GO" id="GO:0005223">
    <property type="term" value="F:intracellularly cGMP-activated cation channel activity"/>
    <property type="evidence" value="ECO:0007669"/>
    <property type="project" value="TreeGrafter"/>
</dbReference>
<proteinExistence type="predicted"/>
<comment type="caution">
    <text evidence="2">The sequence shown here is derived from an EMBL/GenBank/DDBJ whole genome shotgun (WGS) entry which is preliminary data.</text>
</comment>
<dbReference type="GO" id="GO:0044877">
    <property type="term" value="F:protein-containing complex binding"/>
    <property type="evidence" value="ECO:0007669"/>
    <property type="project" value="TreeGrafter"/>
</dbReference>
<keyword evidence="1" id="KW-0812">Transmembrane</keyword>
<gene>
    <name evidence="2" type="ORF">LUA448_LOCUS25362</name>
</gene>
<reference evidence="2" key="1">
    <citation type="submission" date="2021-02" db="EMBL/GenBank/DDBJ databases">
        <authorList>
            <person name="Nowell W R."/>
        </authorList>
    </citation>
    <scope>NUCLEOTIDE SEQUENCE</scope>
</reference>
<dbReference type="PANTHER" id="PTHR45638">
    <property type="entry name" value="CYCLIC NUCLEOTIDE-GATED CATION CHANNEL SUBUNIT A"/>
    <property type="match status" value="1"/>
</dbReference>